<evidence type="ECO:0008006" key="9">
    <source>
        <dbReference type="Google" id="ProtNLM"/>
    </source>
</evidence>
<keyword evidence="8" id="KW-1185">Reference proteome</keyword>
<dbReference type="AlphaFoldDB" id="A0A835DJC3"/>
<evidence type="ECO:0000256" key="4">
    <source>
        <dbReference type="ARBA" id="ARBA00022989"/>
    </source>
</evidence>
<evidence type="ECO:0000313" key="8">
    <source>
        <dbReference type="Proteomes" id="UP000655225"/>
    </source>
</evidence>
<keyword evidence="4" id="KW-1133">Transmembrane helix</keyword>
<dbReference type="OrthoDB" id="378564at2759"/>
<comment type="similarity">
    <text evidence="2">Belongs to the CLPTM1 family.</text>
</comment>
<evidence type="ECO:0000256" key="1">
    <source>
        <dbReference type="ARBA" id="ARBA00004141"/>
    </source>
</evidence>
<dbReference type="EMBL" id="JABCRI010000005">
    <property type="protein sequence ID" value="KAF8405646.1"/>
    <property type="molecule type" value="Genomic_DNA"/>
</dbReference>
<reference evidence="7 8" key="1">
    <citation type="submission" date="2020-04" db="EMBL/GenBank/DDBJ databases">
        <title>Plant Genome Project.</title>
        <authorList>
            <person name="Zhang R.-G."/>
        </authorList>
    </citation>
    <scope>NUCLEOTIDE SEQUENCE [LARGE SCALE GENOMIC DNA]</scope>
    <source>
        <strain evidence="7">YNK0</strain>
        <tissue evidence="7">Leaf</tissue>
    </source>
</reference>
<dbReference type="Proteomes" id="UP000655225">
    <property type="component" value="Unassembled WGS sequence"/>
</dbReference>
<keyword evidence="3" id="KW-0812">Transmembrane</keyword>
<organism evidence="7 8">
    <name type="scientific">Tetracentron sinense</name>
    <name type="common">Spur-leaf</name>
    <dbReference type="NCBI Taxonomy" id="13715"/>
    <lineage>
        <taxon>Eukaryota</taxon>
        <taxon>Viridiplantae</taxon>
        <taxon>Streptophyta</taxon>
        <taxon>Embryophyta</taxon>
        <taxon>Tracheophyta</taxon>
        <taxon>Spermatophyta</taxon>
        <taxon>Magnoliopsida</taxon>
        <taxon>Trochodendrales</taxon>
        <taxon>Trochodendraceae</taxon>
        <taxon>Tetracentron</taxon>
    </lineage>
</organism>
<protein>
    <recommendedName>
        <fullName evidence="9">DUF4283 domain-containing protein</fullName>
    </recommendedName>
</protein>
<comment type="caution">
    <text evidence="7">The sequence shown here is derived from an EMBL/GenBank/DDBJ whole genome shotgun (WGS) entry which is preliminary data.</text>
</comment>
<dbReference type="InterPro" id="IPR008429">
    <property type="entry name" value="CLPTM1"/>
</dbReference>
<dbReference type="PANTHER" id="PTHR21347">
    <property type="entry name" value="CLEFT LIP AND PALATE ASSOCIATED TRANSMEMBRANE PROTEIN-RELATED"/>
    <property type="match status" value="1"/>
</dbReference>
<keyword evidence="5" id="KW-0472">Membrane</keyword>
<feature type="region of interest" description="Disordered" evidence="6">
    <location>
        <begin position="1"/>
        <end position="23"/>
    </location>
</feature>
<evidence type="ECO:0000256" key="6">
    <source>
        <dbReference type="SAM" id="MobiDB-lite"/>
    </source>
</evidence>
<dbReference type="Pfam" id="PF05602">
    <property type="entry name" value="CLPTM1"/>
    <property type="match status" value="1"/>
</dbReference>
<name>A0A835DJC3_TETSI</name>
<evidence type="ECO:0000256" key="5">
    <source>
        <dbReference type="ARBA" id="ARBA00023136"/>
    </source>
</evidence>
<proteinExistence type="inferred from homology"/>
<evidence type="ECO:0000313" key="7">
    <source>
        <dbReference type="EMBL" id="KAF8405646.1"/>
    </source>
</evidence>
<evidence type="ECO:0000256" key="3">
    <source>
        <dbReference type="ARBA" id="ARBA00022692"/>
    </source>
</evidence>
<accession>A0A835DJC3</accession>
<gene>
    <name evidence="7" type="ORF">HHK36_007722</name>
</gene>
<sequence>MATASGEVEVAEPQPQQQQQQEKSFGQMITGIIRIAVFWYFASKFFSPKKPSSSLEPSNLISNLFHKAETLDMWVYLSEHEKFNDFSNEGALIWHETNIPYAVWGPDSTRSHPLKYFPSEDVKHNGSLYAHVYFARSGYPPDPTDPEYQPFAAFGRTHPVVAYLPKSKVDKRKSLLGNSKGSEEGELVSEMIGESQIDSKDDGPMEWSSYWKPNITINLVDDFTRFLLSSLIFSPRQVEQLNGLRCHVESQGEASGVVVDLDAGSFHLWSEAIVCSIGGPDMEDEWEAVSKIVGHLLPEEKNITIFPFDAHRAIFHTHKDFQVTTLRVNSRYQLGNQNFVSFHRWGPATNTFSFTGLSKPRWLSLKGIPFHLWVPLVLGKIGAICGGLL</sequence>
<comment type="subcellular location">
    <subcellularLocation>
        <location evidence="1">Membrane</location>
        <topology evidence="1">Multi-pass membrane protein</topology>
    </subcellularLocation>
</comment>
<dbReference type="GO" id="GO:0016020">
    <property type="term" value="C:membrane"/>
    <property type="evidence" value="ECO:0007669"/>
    <property type="project" value="UniProtKB-SubCell"/>
</dbReference>
<evidence type="ECO:0000256" key="2">
    <source>
        <dbReference type="ARBA" id="ARBA00009310"/>
    </source>
</evidence>
<dbReference type="PANTHER" id="PTHR21347:SF0">
    <property type="entry name" value="LIPID SCRAMBLASE CLPTM1L"/>
    <property type="match status" value="1"/>
</dbReference>
<dbReference type="GO" id="GO:0012505">
    <property type="term" value="C:endomembrane system"/>
    <property type="evidence" value="ECO:0007669"/>
    <property type="project" value="TreeGrafter"/>
</dbReference>